<dbReference type="Proteomes" id="UP000053097">
    <property type="component" value="Unassembled WGS sequence"/>
</dbReference>
<protein>
    <submittedName>
        <fullName evidence="1">Uncharacterized protein</fullName>
    </submittedName>
</protein>
<sequence length="101" mass="11112">MCESGGCTIGRRATGIIERTVSIYGRSGAIITYHGPCKYTHENMLLSILSRADSDRLPPVCALIPSLSVCQKSNLSVQNALEPDNRCGVSFFFHRFFSHFG</sequence>
<dbReference type="AlphaFoldDB" id="A0A026WQ56"/>
<evidence type="ECO:0000313" key="2">
    <source>
        <dbReference type="Proteomes" id="UP000053097"/>
    </source>
</evidence>
<name>A0A026WQ56_OOCBI</name>
<organism evidence="1 2">
    <name type="scientific">Ooceraea biroi</name>
    <name type="common">Clonal raider ant</name>
    <name type="synonym">Cerapachys biroi</name>
    <dbReference type="NCBI Taxonomy" id="2015173"/>
    <lineage>
        <taxon>Eukaryota</taxon>
        <taxon>Metazoa</taxon>
        <taxon>Ecdysozoa</taxon>
        <taxon>Arthropoda</taxon>
        <taxon>Hexapoda</taxon>
        <taxon>Insecta</taxon>
        <taxon>Pterygota</taxon>
        <taxon>Neoptera</taxon>
        <taxon>Endopterygota</taxon>
        <taxon>Hymenoptera</taxon>
        <taxon>Apocrita</taxon>
        <taxon>Aculeata</taxon>
        <taxon>Formicoidea</taxon>
        <taxon>Formicidae</taxon>
        <taxon>Dorylinae</taxon>
        <taxon>Ooceraea</taxon>
    </lineage>
</organism>
<reference evidence="1 2" key="1">
    <citation type="journal article" date="2014" name="Curr. Biol.">
        <title>The genome of the clonal raider ant Cerapachys biroi.</title>
        <authorList>
            <person name="Oxley P.R."/>
            <person name="Ji L."/>
            <person name="Fetter-Pruneda I."/>
            <person name="McKenzie S.K."/>
            <person name="Li C."/>
            <person name="Hu H."/>
            <person name="Zhang G."/>
            <person name="Kronauer D.J."/>
        </authorList>
    </citation>
    <scope>NUCLEOTIDE SEQUENCE [LARGE SCALE GENOMIC DNA]</scope>
</reference>
<dbReference type="EMBL" id="KK107133">
    <property type="protein sequence ID" value="EZA58130.1"/>
    <property type="molecule type" value="Genomic_DNA"/>
</dbReference>
<keyword evidence="2" id="KW-1185">Reference proteome</keyword>
<gene>
    <name evidence="1" type="ORF">X777_01901</name>
</gene>
<accession>A0A026WQ56</accession>
<proteinExistence type="predicted"/>
<evidence type="ECO:0000313" key="1">
    <source>
        <dbReference type="EMBL" id="EZA58130.1"/>
    </source>
</evidence>